<dbReference type="EMBL" id="JAADZU010000003">
    <property type="protein sequence ID" value="NDK88232.1"/>
    <property type="molecule type" value="Genomic_DNA"/>
</dbReference>
<comment type="caution">
    <text evidence="2">The sequence shown here is derived from an EMBL/GenBank/DDBJ whole genome shotgun (WGS) entry which is preliminary data.</text>
</comment>
<gene>
    <name evidence="2" type="ORF">GYA93_01335</name>
</gene>
<sequence length="150" mass="16631">MTTTSSDTPAYLNIDRDNHPAVLAGRRSREAVEARDKQAWIDNFADDATVEDPVGPSMFDAEGNGFTGRQRISEFWDLSIGTTEKIEFVFDEEIICGNEVAYIGTIVTHIAGHISEARGVFTYRADADGKLSALRAFWEVEKTINSVRKA</sequence>
<accession>A0A7K3LIZ6</accession>
<dbReference type="SUPFAM" id="SSF54427">
    <property type="entry name" value="NTF2-like"/>
    <property type="match status" value="1"/>
</dbReference>
<proteinExistence type="predicted"/>
<evidence type="ECO:0000259" key="1">
    <source>
        <dbReference type="Pfam" id="PF12680"/>
    </source>
</evidence>
<dbReference type="Proteomes" id="UP000466307">
    <property type="component" value="Unassembled WGS sequence"/>
</dbReference>
<feature type="domain" description="SnoaL-like" evidence="1">
    <location>
        <begin position="26"/>
        <end position="131"/>
    </location>
</feature>
<dbReference type="AlphaFoldDB" id="A0A7K3LIZ6"/>
<name>A0A7K3LIZ6_9ACTN</name>
<organism evidence="2 3">
    <name type="scientific">Gordonia desulfuricans</name>
    <dbReference type="NCBI Taxonomy" id="89051"/>
    <lineage>
        <taxon>Bacteria</taxon>
        <taxon>Bacillati</taxon>
        <taxon>Actinomycetota</taxon>
        <taxon>Actinomycetes</taxon>
        <taxon>Mycobacteriales</taxon>
        <taxon>Gordoniaceae</taxon>
        <taxon>Gordonia</taxon>
    </lineage>
</organism>
<dbReference type="InterPro" id="IPR037401">
    <property type="entry name" value="SnoaL-like"/>
</dbReference>
<protein>
    <submittedName>
        <fullName evidence="2">Nuclear transport factor 2 family protein</fullName>
    </submittedName>
</protein>
<reference evidence="2 3" key="1">
    <citation type="submission" date="2020-01" db="EMBL/GenBank/DDBJ databases">
        <title>Investigation of new actinobacteria for the biodesulphurisation of diesel fuel.</title>
        <authorList>
            <person name="Athi Narayanan S.M."/>
        </authorList>
    </citation>
    <scope>NUCLEOTIDE SEQUENCE [LARGE SCALE GENOMIC DNA]</scope>
    <source>
        <strain evidence="2 3">213E</strain>
    </source>
</reference>
<evidence type="ECO:0000313" key="2">
    <source>
        <dbReference type="EMBL" id="NDK88232.1"/>
    </source>
</evidence>
<dbReference type="InterPro" id="IPR032710">
    <property type="entry name" value="NTF2-like_dom_sf"/>
</dbReference>
<dbReference type="Pfam" id="PF12680">
    <property type="entry name" value="SnoaL_2"/>
    <property type="match status" value="1"/>
</dbReference>
<evidence type="ECO:0000313" key="3">
    <source>
        <dbReference type="Proteomes" id="UP000466307"/>
    </source>
</evidence>
<dbReference type="RefSeq" id="WP_020791995.1">
    <property type="nucleotide sequence ID" value="NZ_JAADZU010000003.1"/>
</dbReference>
<keyword evidence="3" id="KW-1185">Reference proteome</keyword>
<dbReference type="Gene3D" id="3.10.450.50">
    <property type="match status" value="1"/>
</dbReference>